<dbReference type="InterPro" id="IPR015943">
    <property type="entry name" value="WD40/YVTN_repeat-like_dom_sf"/>
</dbReference>
<dbReference type="Gene3D" id="2.130.10.10">
    <property type="entry name" value="YVTN repeat-like/Quinoprotein amine dehydrogenase"/>
    <property type="match status" value="1"/>
</dbReference>
<dbReference type="PROSITE" id="PS00678">
    <property type="entry name" value="WD_REPEATS_1"/>
    <property type="match status" value="1"/>
</dbReference>
<dbReference type="GO" id="GO:0031929">
    <property type="term" value="P:TOR signaling"/>
    <property type="evidence" value="ECO:0007669"/>
    <property type="project" value="UniProtKB-UniRule"/>
</dbReference>
<dbReference type="InterPro" id="IPR037588">
    <property type="entry name" value="MLST8"/>
</dbReference>
<dbReference type="Proteomes" id="UP000605970">
    <property type="component" value="Unassembled WGS sequence"/>
</dbReference>
<dbReference type="OrthoDB" id="400at2759"/>
<gene>
    <name evidence="7" type="ORF">Mgra_00001188</name>
</gene>
<evidence type="ECO:0000256" key="6">
    <source>
        <dbReference type="SAM" id="MobiDB-lite"/>
    </source>
</evidence>
<evidence type="ECO:0000256" key="1">
    <source>
        <dbReference type="ARBA" id="ARBA00009890"/>
    </source>
</evidence>
<keyword evidence="8" id="KW-1185">Reference proteome</keyword>
<sequence length="190" mass="20957">MDTGLPPIAPPPLSEMGGDGSAFYVPAPRQKSKSVVKEAPTIEVGEENEELKQIEQEMLKNPSSMTSTPQNRSSLPVDLISNAKYRMRLRAHKSFGLKCRYRSDSLAIATCSADQTTKLWSVSDHNLLSTYSAPGNKWVWDCAFTNDSAYMLTASSDGIVRMWDLASCSVVQMYQGHSLGITCMAFKDFC</sequence>
<evidence type="ECO:0000256" key="3">
    <source>
        <dbReference type="ARBA" id="ARBA00022737"/>
    </source>
</evidence>
<evidence type="ECO:0000256" key="5">
    <source>
        <dbReference type="RuleBase" id="RU369068"/>
    </source>
</evidence>
<dbReference type="SUPFAM" id="SSF50978">
    <property type="entry name" value="WD40 repeat-like"/>
    <property type="match status" value="1"/>
</dbReference>
<reference evidence="7" key="1">
    <citation type="journal article" date="2020" name="Ecol. Evol.">
        <title>Genome structure and content of the rice root-knot nematode (Meloidogyne graminicola).</title>
        <authorList>
            <person name="Phan N.T."/>
            <person name="Danchin E.G.J."/>
            <person name="Klopp C."/>
            <person name="Perfus-Barbeoch L."/>
            <person name="Kozlowski D.K."/>
            <person name="Koutsovoulos G.D."/>
            <person name="Lopez-Roques C."/>
            <person name="Bouchez O."/>
            <person name="Zahm M."/>
            <person name="Besnard G."/>
            <person name="Bellafiore S."/>
        </authorList>
    </citation>
    <scope>NUCLEOTIDE SEQUENCE</scope>
    <source>
        <strain evidence="7">VN-18</strain>
    </source>
</reference>
<dbReference type="GO" id="GO:0031932">
    <property type="term" value="C:TORC2 complex"/>
    <property type="evidence" value="ECO:0007669"/>
    <property type="project" value="UniProtKB-UniRule"/>
</dbReference>
<comment type="subunit">
    <text evidence="5">Part of TORC1 complex. Part of the TORC2 complex.</text>
</comment>
<dbReference type="GO" id="GO:0031931">
    <property type="term" value="C:TORC1 complex"/>
    <property type="evidence" value="ECO:0007669"/>
    <property type="project" value="UniProtKB-UniRule"/>
</dbReference>
<dbReference type="Pfam" id="PF00400">
    <property type="entry name" value="WD40"/>
    <property type="match status" value="2"/>
</dbReference>
<keyword evidence="3 5" id="KW-0677">Repeat</keyword>
<dbReference type="AlphaFoldDB" id="A0A8T0A1M5"/>
<evidence type="ECO:0000313" key="8">
    <source>
        <dbReference type="Proteomes" id="UP000605970"/>
    </source>
</evidence>
<organism evidence="7 8">
    <name type="scientific">Meloidogyne graminicola</name>
    <dbReference type="NCBI Taxonomy" id="189291"/>
    <lineage>
        <taxon>Eukaryota</taxon>
        <taxon>Metazoa</taxon>
        <taxon>Ecdysozoa</taxon>
        <taxon>Nematoda</taxon>
        <taxon>Chromadorea</taxon>
        <taxon>Rhabditida</taxon>
        <taxon>Tylenchina</taxon>
        <taxon>Tylenchomorpha</taxon>
        <taxon>Tylenchoidea</taxon>
        <taxon>Meloidogynidae</taxon>
        <taxon>Meloidogyninae</taxon>
        <taxon>Meloidogyne</taxon>
    </lineage>
</organism>
<dbReference type="InterPro" id="IPR036322">
    <property type="entry name" value="WD40_repeat_dom_sf"/>
</dbReference>
<name>A0A8T0A1M5_9BILA</name>
<dbReference type="PROSITE" id="PS50082">
    <property type="entry name" value="WD_REPEATS_2"/>
    <property type="match status" value="2"/>
</dbReference>
<comment type="subcellular location">
    <subcellularLocation>
        <location evidence="5">Cytoplasm</location>
    </subcellularLocation>
</comment>
<keyword evidence="5" id="KW-0963">Cytoplasm</keyword>
<comment type="caution">
    <text evidence="7">The sequence shown here is derived from an EMBL/GenBank/DDBJ whole genome shotgun (WGS) entry which is preliminary data.</text>
</comment>
<protein>
    <recommendedName>
        <fullName evidence="5">Target of rapamycin complex subunit lst8</fullName>
        <shortName evidence="5">TORC subunit lst8</shortName>
    </recommendedName>
</protein>
<feature type="repeat" description="WD" evidence="4">
    <location>
        <begin position="143"/>
        <end position="173"/>
    </location>
</feature>
<dbReference type="SMART" id="SM00320">
    <property type="entry name" value="WD40"/>
    <property type="match status" value="2"/>
</dbReference>
<evidence type="ECO:0000256" key="4">
    <source>
        <dbReference type="PROSITE-ProRule" id="PRU00221"/>
    </source>
</evidence>
<accession>A0A8T0A1M5</accession>
<feature type="region of interest" description="Disordered" evidence="6">
    <location>
        <begin position="1"/>
        <end position="38"/>
    </location>
</feature>
<comment type="similarity">
    <text evidence="1 5">Belongs to the WD repeat LST8 family.</text>
</comment>
<dbReference type="PANTHER" id="PTHR19842:SF0">
    <property type="entry name" value="TARGET OF RAPAMYCIN COMPLEX SUBUNIT LST8"/>
    <property type="match status" value="1"/>
</dbReference>
<dbReference type="GO" id="GO:0032956">
    <property type="term" value="P:regulation of actin cytoskeleton organization"/>
    <property type="evidence" value="ECO:0007669"/>
    <property type="project" value="TreeGrafter"/>
</dbReference>
<dbReference type="PANTHER" id="PTHR19842">
    <property type="entry name" value="G BETA-LIKE PROTEIN GBL"/>
    <property type="match status" value="1"/>
</dbReference>
<dbReference type="InterPro" id="IPR001680">
    <property type="entry name" value="WD40_rpt"/>
</dbReference>
<comment type="function">
    <text evidence="5">Subunit of TORC1 and TORC2, which regulate cell growth and survival in response to nutrient and hormonal signals.</text>
</comment>
<dbReference type="EMBL" id="JABEBT010000006">
    <property type="protein sequence ID" value="KAF7639226.1"/>
    <property type="molecule type" value="Genomic_DNA"/>
</dbReference>
<evidence type="ECO:0000256" key="2">
    <source>
        <dbReference type="ARBA" id="ARBA00022574"/>
    </source>
</evidence>
<evidence type="ECO:0000313" key="7">
    <source>
        <dbReference type="EMBL" id="KAF7639226.1"/>
    </source>
</evidence>
<feature type="repeat" description="WD" evidence="4">
    <location>
        <begin position="89"/>
        <end position="130"/>
    </location>
</feature>
<proteinExistence type="inferred from homology"/>
<dbReference type="InterPro" id="IPR019775">
    <property type="entry name" value="WD40_repeat_CS"/>
</dbReference>
<keyword evidence="2 4" id="KW-0853">WD repeat</keyword>
<dbReference type="GO" id="GO:0005737">
    <property type="term" value="C:cytoplasm"/>
    <property type="evidence" value="ECO:0007669"/>
    <property type="project" value="UniProtKB-SubCell"/>
</dbReference>